<name>A0A4R2H523_9ACTN</name>
<accession>A0A4R2H523</accession>
<dbReference type="Pfam" id="PF01261">
    <property type="entry name" value="AP_endonuc_2"/>
    <property type="match status" value="1"/>
</dbReference>
<dbReference type="PANTHER" id="PTHR12110:SF53">
    <property type="entry name" value="BLR5974 PROTEIN"/>
    <property type="match status" value="1"/>
</dbReference>
<keyword evidence="3" id="KW-1185">Reference proteome</keyword>
<reference evidence="2 3" key="1">
    <citation type="journal article" date="2015" name="Stand. Genomic Sci.">
        <title>Genomic Encyclopedia of Bacterial and Archaeal Type Strains, Phase III: the genomes of soil and plant-associated and newly described type strains.</title>
        <authorList>
            <person name="Whitman W.B."/>
            <person name="Woyke T."/>
            <person name="Klenk H.P."/>
            <person name="Zhou Y."/>
            <person name="Lilburn T.G."/>
            <person name="Beck B.J."/>
            <person name="De Vos P."/>
            <person name="Vandamme P."/>
            <person name="Eisen J.A."/>
            <person name="Garrity G."/>
            <person name="Hugenholtz P."/>
            <person name="Kyrpides N.C."/>
        </authorList>
    </citation>
    <scope>NUCLEOTIDE SEQUENCE [LARGE SCALE GENOMIC DNA]</scope>
    <source>
        <strain evidence="2 3">VKM Ac-2572</strain>
    </source>
</reference>
<sequence length="281" mass="30260">MKLGVSTYCFHSLMASGEMDLIGVLDWVAASSAGHLEIAGMDGEFYLEHDDLVRDAAKQADDIGVPIVNYLVSGDLRTADDKEIDRLRRQLDVAHRFGAGIFRHDVAPWDWREQDPGEFESTFERVVEGCRAVADHAAELGIVSTIENHGFFMNGSDRLARLVHAVDRPNFRVTLDLGNGLCVGEVPGKTAAGLIDIAASVGVKDFHIRRSAGDGWLKTLAGDYLLGTIAGHGDMDLAGLLAVVSSKPELPVSLEFEGLEATPKAIERGLANVLRIAEGVA</sequence>
<evidence type="ECO:0000259" key="1">
    <source>
        <dbReference type="Pfam" id="PF01261"/>
    </source>
</evidence>
<dbReference type="Gene3D" id="3.20.20.150">
    <property type="entry name" value="Divalent-metal-dependent TIM barrel enzymes"/>
    <property type="match status" value="1"/>
</dbReference>
<dbReference type="PANTHER" id="PTHR12110">
    <property type="entry name" value="HYDROXYPYRUVATE ISOMERASE"/>
    <property type="match status" value="1"/>
</dbReference>
<proteinExistence type="predicted"/>
<comment type="caution">
    <text evidence="2">The sequence shown here is derived from an EMBL/GenBank/DDBJ whole genome shotgun (WGS) entry which is preliminary data.</text>
</comment>
<dbReference type="SUPFAM" id="SSF51658">
    <property type="entry name" value="Xylose isomerase-like"/>
    <property type="match status" value="1"/>
</dbReference>
<dbReference type="InterPro" id="IPR050312">
    <property type="entry name" value="IolE/XylAMocC-like"/>
</dbReference>
<gene>
    <name evidence="2" type="ORF">EV652_112272</name>
</gene>
<dbReference type="EMBL" id="SLWN01000012">
    <property type="protein sequence ID" value="TCO20526.1"/>
    <property type="molecule type" value="Genomic_DNA"/>
</dbReference>
<dbReference type="InterPro" id="IPR013022">
    <property type="entry name" value="Xyl_isomerase-like_TIM-brl"/>
</dbReference>
<organism evidence="2 3">
    <name type="scientific">Kribbella steppae</name>
    <dbReference type="NCBI Taxonomy" id="2512223"/>
    <lineage>
        <taxon>Bacteria</taxon>
        <taxon>Bacillati</taxon>
        <taxon>Actinomycetota</taxon>
        <taxon>Actinomycetes</taxon>
        <taxon>Propionibacteriales</taxon>
        <taxon>Kribbellaceae</taxon>
        <taxon>Kribbella</taxon>
    </lineage>
</organism>
<feature type="domain" description="Xylose isomerase-like TIM barrel" evidence="1">
    <location>
        <begin position="45"/>
        <end position="269"/>
    </location>
</feature>
<dbReference type="AlphaFoldDB" id="A0A4R2H523"/>
<protein>
    <submittedName>
        <fullName evidence="2">Sugar phosphate isomerase/epimerase</fullName>
    </submittedName>
</protein>
<evidence type="ECO:0000313" key="2">
    <source>
        <dbReference type="EMBL" id="TCO20526.1"/>
    </source>
</evidence>
<evidence type="ECO:0000313" key="3">
    <source>
        <dbReference type="Proteomes" id="UP000294508"/>
    </source>
</evidence>
<dbReference type="InterPro" id="IPR036237">
    <property type="entry name" value="Xyl_isomerase-like_sf"/>
</dbReference>
<dbReference type="Proteomes" id="UP000294508">
    <property type="component" value="Unassembled WGS sequence"/>
</dbReference>
<keyword evidence="2" id="KW-0413">Isomerase</keyword>
<dbReference type="GO" id="GO:0016853">
    <property type="term" value="F:isomerase activity"/>
    <property type="evidence" value="ECO:0007669"/>
    <property type="project" value="UniProtKB-KW"/>
</dbReference>